<protein>
    <submittedName>
        <fullName evidence="1">(Mediterranean fruit fly) hypothetical protein</fullName>
    </submittedName>
</protein>
<sequence length="206" mass="23098">MLPQASNGQHAVRFDLVPSAELLLLTVLLNDSSTTLSQLDARPLFFRYFPASPVYSFQSFYLCVKQVQNVLLLLIDTASEDDDLYSHAYSRQRFCEPIGQPLGEAGQLLMSFLSQSVTRTELIGCYGARRNITSAVFERSLFHIELPQERNSNECYSLLSLSTIVTWTSLLLPHSLPNSGVVSYESRSFSQSHAADFFRNCLLAEA</sequence>
<gene>
    <name evidence="1" type="ORF">CCAP1982_LOCUS20084</name>
</gene>
<keyword evidence="2" id="KW-1185">Reference proteome</keyword>
<accession>A0A811VCL9</accession>
<comment type="caution">
    <text evidence="1">The sequence shown here is derived from an EMBL/GenBank/DDBJ whole genome shotgun (WGS) entry which is preliminary data.</text>
</comment>
<reference evidence="1" key="1">
    <citation type="submission" date="2020-11" db="EMBL/GenBank/DDBJ databases">
        <authorList>
            <person name="Whitehead M."/>
        </authorList>
    </citation>
    <scope>NUCLEOTIDE SEQUENCE</scope>
    <source>
        <strain evidence="1">EGII</strain>
    </source>
</reference>
<name>A0A811VCL9_CERCA</name>
<dbReference type="Proteomes" id="UP000606786">
    <property type="component" value="Unassembled WGS sequence"/>
</dbReference>
<dbReference type="AlphaFoldDB" id="A0A811VCL9"/>
<evidence type="ECO:0000313" key="1">
    <source>
        <dbReference type="EMBL" id="CAD7011973.1"/>
    </source>
</evidence>
<proteinExistence type="predicted"/>
<dbReference type="EMBL" id="CAJHJT010000056">
    <property type="protein sequence ID" value="CAD7011973.1"/>
    <property type="molecule type" value="Genomic_DNA"/>
</dbReference>
<evidence type="ECO:0000313" key="2">
    <source>
        <dbReference type="Proteomes" id="UP000606786"/>
    </source>
</evidence>
<organism evidence="1 2">
    <name type="scientific">Ceratitis capitata</name>
    <name type="common">Mediterranean fruit fly</name>
    <name type="synonym">Tephritis capitata</name>
    <dbReference type="NCBI Taxonomy" id="7213"/>
    <lineage>
        <taxon>Eukaryota</taxon>
        <taxon>Metazoa</taxon>
        <taxon>Ecdysozoa</taxon>
        <taxon>Arthropoda</taxon>
        <taxon>Hexapoda</taxon>
        <taxon>Insecta</taxon>
        <taxon>Pterygota</taxon>
        <taxon>Neoptera</taxon>
        <taxon>Endopterygota</taxon>
        <taxon>Diptera</taxon>
        <taxon>Brachycera</taxon>
        <taxon>Muscomorpha</taxon>
        <taxon>Tephritoidea</taxon>
        <taxon>Tephritidae</taxon>
        <taxon>Ceratitis</taxon>
        <taxon>Ceratitis</taxon>
    </lineage>
</organism>